<proteinExistence type="predicted"/>
<comment type="caution">
    <text evidence="2">The sequence shown here is derived from an EMBL/GenBank/DDBJ whole genome shotgun (WGS) entry which is preliminary data.</text>
</comment>
<evidence type="ECO:0000256" key="1">
    <source>
        <dbReference type="SAM" id="Phobius"/>
    </source>
</evidence>
<sequence>MSVLQENLTARDRSHRIAPRHFVLSARLLPILMLAQFFTAGLSLFQNAAFWEWHAAIGALVAIPILALFISTLLVRSVRALRWWAGCLALLYVLQIVYIVAGQSTGSGLLQAMHPFNGALLLATALVIIAKIERSHQA</sequence>
<keyword evidence="1" id="KW-0472">Membrane</keyword>
<dbReference type="Proteomes" id="UP001628091">
    <property type="component" value="Unassembled WGS sequence"/>
</dbReference>
<reference evidence="2 3" key="1">
    <citation type="submission" date="2024-10" db="EMBL/GenBank/DDBJ databases">
        <title>Isolation, draft genome sequencing and identification of Phyllobacterium sp. NSA23, isolated from leaf soil.</title>
        <authorList>
            <person name="Akita H."/>
        </authorList>
    </citation>
    <scope>NUCLEOTIDE SEQUENCE [LARGE SCALE GENOMIC DNA]</scope>
    <source>
        <strain evidence="2 3">NSA23</strain>
    </source>
</reference>
<dbReference type="RefSeq" id="WP_407866245.1">
    <property type="nucleotide sequence ID" value="NZ_BAAFZP010000002.1"/>
</dbReference>
<keyword evidence="1" id="KW-1133">Transmembrane helix</keyword>
<keyword evidence="3" id="KW-1185">Reference proteome</keyword>
<feature type="transmembrane region" description="Helical" evidence="1">
    <location>
        <begin position="51"/>
        <end position="74"/>
    </location>
</feature>
<gene>
    <name evidence="2" type="ORF">PPNSA23_36250</name>
</gene>
<keyword evidence="1" id="KW-0812">Transmembrane</keyword>
<evidence type="ECO:0000313" key="3">
    <source>
        <dbReference type="Proteomes" id="UP001628091"/>
    </source>
</evidence>
<feature type="transmembrane region" description="Helical" evidence="1">
    <location>
        <begin position="81"/>
        <end position="101"/>
    </location>
</feature>
<accession>A0ABQ0H447</accession>
<dbReference type="InterPro" id="IPR046192">
    <property type="entry name" value="DUF6220"/>
</dbReference>
<organism evidence="2 3">
    <name type="scientific">Phyllobacterium phragmitis</name>
    <dbReference type="NCBI Taxonomy" id="2670329"/>
    <lineage>
        <taxon>Bacteria</taxon>
        <taxon>Pseudomonadati</taxon>
        <taxon>Pseudomonadota</taxon>
        <taxon>Alphaproteobacteria</taxon>
        <taxon>Hyphomicrobiales</taxon>
        <taxon>Phyllobacteriaceae</taxon>
        <taxon>Phyllobacterium</taxon>
    </lineage>
</organism>
<feature type="transmembrane region" description="Helical" evidence="1">
    <location>
        <begin position="21"/>
        <end position="45"/>
    </location>
</feature>
<feature type="transmembrane region" description="Helical" evidence="1">
    <location>
        <begin position="113"/>
        <end position="132"/>
    </location>
</feature>
<name>A0ABQ0H447_9HYPH</name>
<evidence type="ECO:0000313" key="2">
    <source>
        <dbReference type="EMBL" id="GAB1583682.1"/>
    </source>
</evidence>
<dbReference type="EMBL" id="BAAFZP010000002">
    <property type="protein sequence ID" value="GAB1583682.1"/>
    <property type="molecule type" value="Genomic_DNA"/>
</dbReference>
<dbReference type="Pfam" id="PF19728">
    <property type="entry name" value="DUF6220"/>
    <property type="match status" value="1"/>
</dbReference>
<protein>
    <submittedName>
        <fullName evidence="2">Uncharacterized protein</fullName>
    </submittedName>
</protein>